<feature type="domain" description="Integrase zinc-binding" evidence="1">
    <location>
        <begin position="88"/>
        <end position="139"/>
    </location>
</feature>
<dbReference type="Gene3D" id="1.10.340.70">
    <property type="match status" value="1"/>
</dbReference>
<evidence type="ECO:0000259" key="1">
    <source>
        <dbReference type="Pfam" id="PF17921"/>
    </source>
</evidence>
<dbReference type="EMBL" id="JARQWQ010000006">
    <property type="protein sequence ID" value="KAK2571161.1"/>
    <property type="molecule type" value="Genomic_DNA"/>
</dbReference>
<reference evidence="2" key="1">
    <citation type="journal article" date="2023" name="G3 (Bethesda)">
        <title>Whole genome assembly and annotation of the endangered Caribbean coral Acropora cervicornis.</title>
        <authorList>
            <person name="Selwyn J.D."/>
            <person name="Vollmer S.V."/>
        </authorList>
    </citation>
    <scope>NUCLEOTIDE SEQUENCE</scope>
    <source>
        <strain evidence="2">K2</strain>
    </source>
</reference>
<proteinExistence type="predicted"/>
<sequence length="218" mass="24871">MSWLKCPADMDQTAQECCSLEEKKAVVAGLVTPIDGEGKRLSRNQVEFPNSIPIFVDGLIRVRGRLRNSEIEPDAKHPVLLPKDHHVSHLIILHYHRVSGHSDIEHTLSLRRQKYWITQARAPVRRLLSSCFDYRRRRAPLGQQKMASLPPDRVNPSEPPFSYVGVDCFGPLEVHHGRSLVKQYGVLFTCLSIRAIHIALRRFMAQRGQPLQMRSDNG</sequence>
<accession>A0AAD9R1S4</accession>
<gene>
    <name evidence="2" type="ORF">P5673_003723</name>
</gene>
<evidence type="ECO:0000313" key="3">
    <source>
        <dbReference type="Proteomes" id="UP001249851"/>
    </source>
</evidence>
<dbReference type="InterPro" id="IPR041588">
    <property type="entry name" value="Integrase_H2C2"/>
</dbReference>
<protein>
    <recommendedName>
        <fullName evidence="1">Integrase zinc-binding domain-containing protein</fullName>
    </recommendedName>
</protein>
<dbReference type="InterPro" id="IPR036397">
    <property type="entry name" value="RNaseH_sf"/>
</dbReference>
<dbReference type="Pfam" id="PF17921">
    <property type="entry name" value="Integrase_H2C2"/>
    <property type="match status" value="1"/>
</dbReference>
<dbReference type="PANTHER" id="PTHR47331">
    <property type="entry name" value="PHD-TYPE DOMAIN-CONTAINING PROTEIN"/>
    <property type="match status" value="1"/>
</dbReference>
<dbReference type="Proteomes" id="UP001249851">
    <property type="component" value="Unassembled WGS sequence"/>
</dbReference>
<dbReference type="GO" id="GO:0003676">
    <property type="term" value="F:nucleic acid binding"/>
    <property type="evidence" value="ECO:0007669"/>
    <property type="project" value="InterPro"/>
</dbReference>
<evidence type="ECO:0000313" key="2">
    <source>
        <dbReference type="EMBL" id="KAK2571161.1"/>
    </source>
</evidence>
<reference evidence="2" key="2">
    <citation type="journal article" date="2023" name="Science">
        <title>Genomic signatures of disease resistance in endangered staghorn corals.</title>
        <authorList>
            <person name="Vollmer S.V."/>
            <person name="Selwyn J.D."/>
            <person name="Despard B.A."/>
            <person name="Roesel C.L."/>
        </authorList>
    </citation>
    <scope>NUCLEOTIDE SEQUENCE</scope>
    <source>
        <strain evidence="2">K2</strain>
    </source>
</reference>
<keyword evidence="3" id="KW-1185">Reference proteome</keyword>
<dbReference type="PANTHER" id="PTHR47331:SF1">
    <property type="entry name" value="GAG-LIKE PROTEIN"/>
    <property type="match status" value="1"/>
</dbReference>
<name>A0AAD9R1S4_ACRCE</name>
<comment type="caution">
    <text evidence="2">The sequence shown here is derived from an EMBL/GenBank/DDBJ whole genome shotgun (WGS) entry which is preliminary data.</text>
</comment>
<organism evidence="2 3">
    <name type="scientific">Acropora cervicornis</name>
    <name type="common">Staghorn coral</name>
    <dbReference type="NCBI Taxonomy" id="6130"/>
    <lineage>
        <taxon>Eukaryota</taxon>
        <taxon>Metazoa</taxon>
        <taxon>Cnidaria</taxon>
        <taxon>Anthozoa</taxon>
        <taxon>Hexacorallia</taxon>
        <taxon>Scleractinia</taxon>
        <taxon>Astrocoeniina</taxon>
        <taxon>Acroporidae</taxon>
        <taxon>Acropora</taxon>
    </lineage>
</organism>
<dbReference type="AlphaFoldDB" id="A0AAD9R1S4"/>
<dbReference type="Gene3D" id="3.30.420.10">
    <property type="entry name" value="Ribonuclease H-like superfamily/Ribonuclease H"/>
    <property type="match status" value="1"/>
</dbReference>